<feature type="binding site" evidence="10">
    <location>
        <position position="246"/>
    </location>
    <ligand>
        <name>Zn(2+)</name>
        <dbReference type="ChEBI" id="CHEBI:29105"/>
    </ligand>
</feature>
<feature type="binding site" evidence="10">
    <location>
        <position position="253"/>
    </location>
    <ligand>
        <name>Zn(2+)</name>
        <dbReference type="ChEBI" id="CHEBI:29105"/>
    </ligand>
</feature>
<keyword evidence="6 10" id="KW-0378">Hydrolase</keyword>
<dbReference type="SUPFAM" id="SSF50249">
    <property type="entry name" value="Nucleic acid-binding proteins"/>
    <property type="match status" value="1"/>
</dbReference>
<evidence type="ECO:0000259" key="12">
    <source>
        <dbReference type="PROSITE" id="PS51721"/>
    </source>
</evidence>
<comment type="similarity">
    <text evidence="10">Belongs to the TRAFAC class YlqF/YawG GTPase family. RsgA subfamily.</text>
</comment>
<dbReference type="PROSITE" id="PS50936">
    <property type="entry name" value="ENGC_GTPASE"/>
    <property type="match status" value="1"/>
</dbReference>
<evidence type="ECO:0000256" key="4">
    <source>
        <dbReference type="ARBA" id="ARBA00022730"/>
    </source>
</evidence>
<evidence type="ECO:0000256" key="5">
    <source>
        <dbReference type="ARBA" id="ARBA00022741"/>
    </source>
</evidence>
<protein>
    <recommendedName>
        <fullName evidence="10">Small ribosomal subunit biogenesis GTPase RsgA</fullName>
        <ecNumber evidence="10">3.6.1.-</ecNumber>
    </recommendedName>
</protein>
<evidence type="ECO:0000256" key="6">
    <source>
        <dbReference type="ARBA" id="ARBA00022801"/>
    </source>
</evidence>
<accession>A0A252F795</accession>
<dbReference type="SUPFAM" id="SSF52540">
    <property type="entry name" value="P-loop containing nucleoside triphosphate hydrolases"/>
    <property type="match status" value="1"/>
</dbReference>
<evidence type="ECO:0000313" key="13">
    <source>
        <dbReference type="EMBL" id="OUM21639.1"/>
    </source>
</evidence>
<dbReference type="InterPro" id="IPR004881">
    <property type="entry name" value="Ribosome_biogen_GTPase_RsgA"/>
</dbReference>
<dbReference type="Pfam" id="PF03193">
    <property type="entry name" value="RsgA_GTPase"/>
    <property type="match status" value="1"/>
</dbReference>
<dbReference type="Gene3D" id="1.10.40.50">
    <property type="entry name" value="Probable gtpase engc, domain 3"/>
    <property type="match status" value="1"/>
</dbReference>
<keyword evidence="14" id="KW-1185">Reference proteome</keyword>
<name>A0A252F795_9FIRM</name>
<keyword evidence="2 10" id="KW-0690">Ribosome biogenesis</keyword>
<keyword evidence="5 10" id="KW-0547">Nucleotide-binding</keyword>
<dbReference type="NCBIfam" id="TIGR00157">
    <property type="entry name" value="ribosome small subunit-dependent GTPase A"/>
    <property type="match status" value="1"/>
</dbReference>
<dbReference type="InterPro" id="IPR027417">
    <property type="entry name" value="P-loop_NTPase"/>
</dbReference>
<dbReference type="HAMAP" id="MF_01820">
    <property type="entry name" value="GTPase_RsgA"/>
    <property type="match status" value="1"/>
</dbReference>
<dbReference type="InterPro" id="IPR031944">
    <property type="entry name" value="RsgA_N"/>
</dbReference>
<dbReference type="InterPro" id="IPR030378">
    <property type="entry name" value="G_CP_dom"/>
</dbReference>
<comment type="cofactor">
    <cofactor evidence="10">
        <name>Zn(2+)</name>
        <dbReference type="ChEBI" id="CHEBI:29105"/>
    </cofactor>
    <text evidence="10">Binds 1 zinc ion per subunit.</text>
</comment>
<keyword evidence="8 10" id="KW-0694">RNA-binding</keyword>
<dbReference type="Gene3D" id="2.40.50.140">
    <property type="entry name" value="Nucleic acid-binding proteins"/>
    <property type="match status" value="1"/>
</dbReference>
<keyword evidence="4 10" id="KW-0699">rRNA-binding</keyword>
<dbReference type="EC" id="3.6.1.-" evidence="10"/>
<keyword evidence="1 10" id="KW-0963">Cytoplasm</keyword>
<evidence type="ECO:0000256" key="7">
    <source>
        <dbReference type="ARBA" id="ARBA00022833"/>
    </source>
</evidence>
<evidence type="ECO:0000256" key="8">
    <source>
        <dbReference type="ARBA" id="ARBA00022884"/>
    </source>
</evidence>
<comment type="caution">
    <text evidence="13">The sequence shown here is derived from an EMBL/GenBank/DDBJ whole genome shotgun (WGS) entry which is preliminary data.</text>
</comment>
<comment type="subunit">
    <text evidence="10">Monomer. Associates with 30S ribosomal subunit, binds 16S rRNA.</text>
</comment>
<evidence type="ECO:0000256" key="10">
    <source>
        <dbReference type="HAMAP-Rule" id="MF_01820"/>
    </source>
</evidence>
<dbReference type="OrthoDB" id="9809485at2"/>
<dbReference type="PANTHER" id="PTHR32120">
    <property type="entry name" value="SMALL RIBOSOMAL SUBUNIT BIOGENESIS GTPASE RSGA"/>
    <property type="match status" value="1"/>
</dbReference>
<evidence type="ECO:0000313" key="14">
    <source>
        <dbReference type="Proteomes" id="UP000194903"/>
    </source>
</evidence>
<dbReference type="GO" id="GO:0046872">
    <property type="term" value="F:metal ion binding"/>
    <property type="evidence" value="ECO:0007669"/>
    <property type="project" value="UniProtKB-KW"/>
</dbReference>
<dbReference type="EMBL" id="NHOC01000002">
    <property type="protein sequence ID" value="OUM21639.1"/>
    <property type="molecule type" value="Genomic_DNA"/>
</dbReference>
<evidence type="ECO:0000256" key="9">
    <source>
        <dbReference type="ARBA" id="ARBA00023134"/>
    </source>
</evidence>
<dbReference type="PANTHER" id="PTHR32120:SF11">
    <property type="entry name" value="SMALL RIBOSOMAL SUBUNIT BIOGENESIS GTPASE RSGA 1, MITOCHONDRIAL-RELATED"/>
    <property type="match status" value="1"/>
</dbReference>
<sequence>MTETGIILKGIGGFYYVRTQSGVIECKARGRFRKAAEKPVIGDRVTIEVQDDGTGYMMSIEPRKNQLLRPAVANVDQLVVVCSAAPPKTETLLIDKVTAIAAHKGIDTLIVINKCDLDRGDRLYQIYTQAGFSVFRVSAETGEGVDALRAALAGKVSAFAGNSGVGKSSLLNCIDAEFNMKTGSISPKTERGRHTTRHVELVELPGGGCIADTPGFSAFDTEKMDLIRKDDLQYAFPEFEPYINQCRFTGCAHVKEKGCAIRAAVEDGKIPRERHESYCKLYESVKNLKEWELK</sequence>
<dbReference type="GO" id="GO:0005737">
    <property type="term" value="C:cytoplasm"/>
    <property type="evidence" value="ECO:0007669"/>
    <property type="project" value="UniProtKB-SubCell"/>
</dbReference>
<organism evidence="13 14">
    <name type="scientific">Butyricicoccus porcorum</name>
    <dbReference type="NCBI Taxonomy" id="1945634"/>
    <lineage>
        <taxon>Bacteria</taxon>
        <taxon>Bacillati</taxon>
        <taxon>Bacillota</taxon>
        <taxon>Clostridia</taxon>
        <taxon>Eubacteriales</taxon>
        <taxon>Butyricicoccaceae</taxon>
        <taxon>Butyricicoccus</taxon>
    </lineage>
</organism>
<dbReference type="PROSITE" id="PS51721">
    <property type="entry name" value="G_CP"/>
    <property type="match status" value="1"/>
</dbReference>
<dbReference type="Gene3D" id="3.40.50.300">
    <property type="entry name" value="P-loop containing nucleotide triphosphate hydrolases"/>
    <property type="match status" value="1"/>
</dbReference>
<evidence type="ECO:0000256" key="2">
    <source>
        <dbReference type="ARBA" id="ARBA00022517"/>
    </source>
</evidence>
<comment type="subcellular location">
    <subcellularLocation>
        <location evidence="10">Cytoplasm</location>
    </subcellularLocation>
</comment>
<evidence type="ECO:0000259" key="11">
    <source>
        <dbReference type="PROSITE" id="PS50936"/>
    </source>
</evidence>
<feature type="binding site" evidence="10">
    <location>
        <begin position="161"/>
        <end position="169"/>
    </location>
    <ligand>
        <name>GTP</name>
        <dbReference type="ChEBI" id="CHEBI:37565"/>
    </ligand>
</feature>
<feature type="binding site" evidence="10">
    <location>
        <position position="259"/>
    </location>
    <ligand>
        <name>Zn(2+)</name>
        <dbReference type="ChEBI" id="CHEBI:29105"/>
    </ligand>
</feature>
<gene>
    <name evidence="10" type="primary">rsgA</name>
    <name evidence="13" type="ORF">CBW42_02240</name>
</gene>
<dbReference type="Proteomes" id="UP000194903">
    <property type="component" value="Unassembled WGS sequence"/>
</dbReference>
<proteinExistence type="inferred from homology"/>
<dbReference type="CDD" id="cd04466">
    <property type="entry name" value="S1_YloQ_GTPase"/>
    <property type="match status" value="1"/>
</dbReference>
<evidence type="ECO:0000256" key="3">
    <source>
        <dbReference type="ARBA" id="ARBA00022723"/>
    </source>
</evidence>
<dbReference type="GO" id="GO:0003924">
    <property type="term" value="F:GTPase activity"/>
    <property type="evidence" value="ECO:0007669"/>
    <property type="project" value="UniProtKB-UniRule"/>
</dbReference>
<dbReference type="InterPro" id="IPR012340">
    <property type="entry name" value="NA-bd_OB-fold"/>
</dbReference>
<keyword evidence="9 10" id="KW-0342">GTP-binding</keyword>
<dbReference type="GO" id="GO:0005525">
    <property type="term" value="F:GTP binding"/>
    <property type="evidence" value="ECO:0007669"/>
    <property type="project" value="UniProtKB-UniRule"/>
</dbReference>
<keyword evidence="7 10" id="KW-0862">Zinc</keyword>
<feature type="binding site" evidence="10">
    <location>
        <position position="251"/>
    </location>
    <ligand>
        <name>Zn(2+)</name>
        <dbReference type="ChEBI" id="CHEBI:29105"/>
    </ligand>
</feature>
<dbReference type="Pfam" id="PF16745">
    <property type="entry name" value="RsgA_N"/>
    <property type="match status" value="1"/>
</dbReference>
<feature type="domain" description="CP-type G" evidence="12">
    <location>
        <begin position="64"/>
        <end position="219"/>
    </location>
</feature>
<feature type="binding site" evidence="10">
    <location>
        <begin position="113"/>
        <end position="116"/>
    </location>
    <ligand>
        <name>GTP</name>
        <dbReference type="ChEBI" id="CHEBI:37565"/>
    </ligand>
</feature>
<dbReference type="GO" id="GO:0042274">
    <property type="term" value="P:ribosomal small subunit biogenesis"/>
    <property type="evidence" value="ECO:0007669"/>
    <property type="project" value="UniProtKB-UniRule"/>
</dbReference>
<keyword evidence="3 10" id="KW-0479">Metal-binding</keyword>
<feature type="domain" description="EngC GTPase" evidence="11">
    <location>
        <begin position="73"/>
        <end position="217"/>
    </location>
</feature>
<dbReference type="AlphaFoldDB" id="A0A252F795"/>
<dbReference type="GO" id="GO:0019843">
    <property type="term" value="F:rRNA binding"/>
    <property type="evidence" value="ECO:0007669"/>
    <property type="project" value="UniProtKB-KW"/>
</dbReference>
<dbReference type="CDD" id="cd01854">
    <property type="entry name" value="YjeQ_EngC"/>
    <property type="match status" value="1"/>
</dbReference>
<comment type="function">
    <text evidence="10">One of several proteins that assist in the late maturation steps of the functional core of the 30S ribosomal subunit. Helps release RbfA from mature subunits. May play a role in the assembly of ribosomal proteins into the subunit. Circularly permuted GTPase that catalyzes slow GTP hydrolysis, GTPase activity is stimulated by the 30S ribosomal subunit.</text>
</comment>
<evidence type="ECO:0000256" key="1">
    <source>
        <dbReference type="ARBA" id="ARBA00022490"/>
    </source>
</evidence>
<reference evidence="13 14" key="1">
    <citation type="submission" date="2017-05" db="EMBL/GenBank/DDBJ databases">
        <title>Butyricicoccus porcorum sp. nov. a butyrate-producing bacterium from the swine intestinal tract.</title>
        <authorList>
            <person name="Trachsel J."/>
            <person name="Humphrey S."/>
            <person name="Allen H.K."/>
        </authorList>
    </citation>
    <scope>NUCLEOTIDE SEQUENCE [LARGE SCALE GENOMIC DNA]</scope>
    <source>
        <strain evidence="13">BB10</strain>
    </source>
</reference>
<dbReference type="InterPro" id="IPR010914">
    <property type="entry name" value="RsgA_GTPase_dom"/>
</dbReference>